<keyword evidence="1" id="KW-0732">Signal</keyword>
<dbReference type="GO" id="GO:0042597">
    <property type="term" value="C:periplasmic space"/>
    <property type="evidence" value="ECO:0007669"/>
    <property type="project" value="UniProtKB-ARBA"/>
</dbReference>
<feature type="chain" id="PRO_5039295522" evidence="1">
    <location>
        <begin position="23"/>
        <end position="504"/>
    </location>
</feature>
<proteinExistence type="predicted"/>
<dbReference type="PANTHER" id="PTHR30290">
    <property type="entry name" value="PERIPLASMIC BINDING COMPONENT OF ABC TRANSPORTER"/>
    <property type="match status" value="1"/>
</dbReference>
<sequence>MRSLRHSAIVATALLGLLGATACGADTDSTGGGGDEAGGGAIAVAGQFPTESIDPNGPLAIDGGTRVASIQLYSPLLQTIGPGEFEGKVAETWEINETATQFTFTLRDGISFSDGSPITGADVAASFERTVASDSPFSANFVDVTVESTDTTVTFTTAAPDPALPAKLTGLMITPASATEDSYLDTPVTSGPFQVESFTPGGELVMVPNENYWGDQPKIDELTIRSIPEVAARVTALETGELDVIWGISDDQVKQLGGNTEVEVLSAVGSNVTTMWMNASTPALASAEVRRALWQAVDFEKKIDALYPESGEPADSVVAPTVFGYAPQEPVVYDPEAAKQALIDAGFDFDTTLRFHFSQAQFRQWVDSVVADLAAVGVQAEALEKEQAVYTEDLLALNWDINIQQVGTLGLDASYNLGRLYTCAAERTGYCNPELDEMLRRAGTSVDPAEREAAYAEATELIWTEAVGMYPMFVKNLFATRTSVSGFEPDGEGLPRFDTVSVDE</sequence>
<organism evidence="3 4">
    <name type="scientific">Jiangella alba</name>
    <dbReference type="NCBI Taxonomy" id="561176"/>
    <lineage>
        <taxon>Bacteria</taxon>
        <taxon>Bacillati</taxon>
        <taxon>Actinomycetota</taxon>
        <taxon>Actinomycetes</taxon>
        <taxon>Jiangellales</taxon>
        <taxon>Jiangellaceae</taxon>
        <taxon>Jiangella</taxon>
    </lineage>
</organism>
<dbReference type="GO" id="GO:1904680">
    <property type="term" value="F:peptide transmembrane transporter activity"/>
    <property type="evidence" value="ECO:0007669"/>
    <property type="project" value="TreeGrafter"/>
</dbReference>
<dbReference type="InterPro" id="IPR030678">
    <property type="entry name" value="Peptide/Ni-bd"/>
</dbReference>
<dbReference type="STRING" id="561176.SAMN04488561_1816"/>
<gene>
    <name evidence="3" type="ORF">SAMN04488561_1816</name>
</gene>
<keyword evidence="4" id="KW-1185">Reference proteome</keyword>
<reference evidence="4" key="1">
    <citation type="submission" date="2016-10" db="EMBL/GenBank/DDBJ databases">
        <authorList>
            <person name="Varghese N."/>
            <person name="Submissions S."/>
        </authorList>
    </citation>
    <scope>NUCLEOTIDE SEQUENCE [LARGE SCALE GENOMIC DNA]</scope>
    <source>
        <strain evidence="4">DSM 45237</strain>
    </source>
</reference>
<accession>A0A1H5K0W6</accession>
<dbReference type="Gene3D" id="3.90.76.10">
    <property type="entry name" value="Dipeptide-binding Protein, Domain 1"/>
    <property type="match status" value="1"/>
</dbReference>
<dbReference type="GO" id="GO:0015833">
    <property type="term" value="P:peptide transport"/>
    <property type="evidence" value="ECO:0007669"/>
    <property type="project" value="TreeGrafter"/>
</dbReference>
<dbReference type="CDD" id="cd00995">
    <property type="entry name" value="PBP2_NikA_DppA_OppA_like"/>
    <property type="match status" value="1"/>
</dbReference>
<dbReference type="InterPro" id="IPR039424">
    <property type="entry name" value="SBP_5"/>
</dbReference>
<dbReference type="EMBL" id="FNUC01000003">
    <property type="protein sequence ID" value="SEE57781.1"/>
    <property type="molecule type" value="Genomic_DNA"/>
</dbReference>
<name>A0A1H5K0W6_9ACTN</name>
<dbReference type="AlphaFoldDB" id="A0A1H5K0W6"/>
<dbReference type="Proteomes" id="UP000181980">
    <property type="component" value="Unassembled WGS sequence"/>
</dbReference>
<feature type="signal peptide" evidence="1">
    <location>
        <begin position="1"/>
        <end position="22"/>
    </location>
</feature>
<dbReference type="OrthoDB" id="5240629at2"/>
<protein>
    <submittedName>
        <fullName evidence="3">Peptide/nickel transport system substrate-binding protein</fullName>
    </submittedName>
</protein>
<dbReference type="PROSITE" id="PS51257">
    <property type="entry name" value="PROKAR_LIPOPROTEIN"/>
    <property type="match status" value="1"/>
</dbReference>
<dbReference type="Gene3D" id="3.40.190.10">
    <property type="entry name" value="Periplasmic binding protein-like II"/>
    <property type="match status" value="1"/>
</dbReference>
<dbReference type="GO" id="GO:0043190">
    <property type="term" value="C:ATP-binding cassette (ABC) transporter complex"/>
    <property type="evidence" value="ECO:0007669"/>
    <property type="project" value="InterPro"/>
</dbReference>
<feature type="domain" description="Solute-binding protein family 5" evidence="2">
    <location>
        <begin position="85"/>
        <end position="424"/>
    </location>
</feature>
<evidence type="ECO:0000313" key="3">
    <source>
        <dbReference type="EMBL" id="SEE57781.1"/>
    </source>
</evidence>
<dbReference type="Pfam" id="PF00496">
    <property type="entry name" value="SBP_bac_5"/>
    <property type="match status" value="1"/>
</dbReference>
<dbReference type="InterPro" id="IPR000914">
    <property type="entry name" value="SBP_5_dom"/>
</dbReference>
<dbReference type="PIRSF" id="PIRSF002741">
    <property type="entry name" value="MppA"/>
    <property type="match status" value="1"/>
</dbReference>
<evidence type="ECO:0000259" key="2">
    <source>
        <dbReference type="Pfam" id="PF00496"/>
    </source>
</evidence>
<dbReference type="SUPFAM" id="SSF53850">
    <property type="entry name" value="Periplasmic binding protein-like II"/>
    <property type="match status" value="1"/>
</dbReference>
<dbReference type="Gene3D" id="3.10.105.10">
    <property type="entry name" value="Dipeptide-binding Protein, Domain 3"/>
    <property type="match status" value="1"/>
</dbReference>
<dbReference type="RefSeq" id="WP_083288503.1">
    <property type="nucleotide sequence ID" value="NZ_FNUC01000003.1"/>
</dbReference>
<evidence type="ECO:0000313" key="4">
    <source>
        <dbReference type="Proteomes" id="UP000181980"/>
    </source>
</evidence>
<evidence type="ECO:0000256" key="1">
    <source>
        <dbReference type="SAM" id="SignalP"/>
    </source>
</evidence>